<proteinExistence type="predicted"/>
<accession>A0A1I7KEE3</accession>
<sequence length="78" mass="8911">MNPADIESLVEEWMSLGFQPTAEVDGQRIWQDCCVVESMLGGPTLPCEWLELSEDGRSAWLKGTQPGEIKWRQKWMAQ</sequence>
<evidence type="ECO:0000313" key="1">
    <source>
        <dbReference type="EMBL" id="SFU95812.1"/>
    </source>
</evidence>
<organism evidence="1 2">
    <name type="scientific">Paenacidovorax caeni</name>
    <dbReference type="NCBI Taxonomy" id="343013"/>
    <lineage>
        <taxon>Bacteria</taxon>
        <taxon>Pseudomonadati</taxon>
        <taxon>Pseudomonadota</taxon>
        <taxon>Betaproteobacteria</taxon>
        <taxon>Burkholderiales</taxon>
        <taxon>Comamonadaceae</taxon>
        <taxon>Paenacidovorax</taxon>
    </lineage>
</organism>
<dbReference type="STRING" id="343013.SAMN04489707_104810"/>
<keyword evidence="2" id="KW-1185">Reference proteome</keyword>
<protein>
    <submittedName>
        <fullName evidence="1">Uncharacterized protein</fullName>
    </submittedName>
</protein>
<evidence type="ECO:0000313" key="2">
    <source>
        <dbReference type="Proteomes" id="UP000183656"/>
    </source>
</evidence>
<dbReference type="Proteomes" id="UP000183656">
    <property type="component" value="Unassembled WGS sequence"/>
</dbReference>
<dbReference type="EMBL" id="FPBX01000048">
    <property type="protein sequence ID" value="SFU95812.1"/>
    <property type="molecule type" value="Genomic_DNA"/>
</dbReference>
<name>A0A1I7KEE3_9BURK</name>
<dbReference type="RefSeq" id="WP_199445269.1">
    <property type="nucleotide sequence ID" value="NZ_CYIG01000053.1"/>
</dbReference>
<dbReference type="AlphaFoldDB" id="A0A1I7KEE3"/>
<gene>
    <name evidence="1" type="ORF">SAMN04489707_104810</name>
</gene>
<reference evidence="1 2" key="1">
    <citation type="submission" date="2016-10" db="EMBL/GenBank/DDBJ databases">
        <authorList>
            <person name="de Groot N.N."/>
        </authorList>
    </citation>
    <scope>NUCLEOTIDE SEQUENCE [LARGE SCALE GENOMIC DNA]</scope>
    <source>
        <strain evidence="1 2">R-24608</strain>
    </source>
</reference>